<gene>
    <name evidence="1" type="ORF">C7R93_18480</name>
</gene>
<dbReference type="Proteomes" id="UP000240419">
    <property type="component" value="Unassembled WGS sequence"/>
</dbReference>
<dbReference type="OrthoDB" id="2974658at2"/>
<sequence length="177" mass="20968">METIIVEPRKGIGQITLGMTREEVRKYAEANGLRLFNPRKDSTAVQSVGDFKVEYDSEDRVIFIELSSFKGDHDITCLLMDINVFETKAEDLVERIDKISPYDRNDWELGYSYTFHELGLAFWRPYVFRDEDMQQEWFLSHDKEEQESYLRDQYFRTVAIAVDGYWNKSKESVKYSV</sequence>
<organism evidence="1 2">
    <name type="scientific">Brevibacillus fortis</name>
    <dbReference type="NCBI Taxonomy" id="2126352"/>
    <lineage>
        <taxon>Bacteria</taxon>
        <taxon>Bacillati</taxon>
        <taxon>Bacillota</taxon>
        <taxon>Bacilli</taxon>
        <taxon>Bacillales</taxon>
        <taxon>Paenibacillaceae</taxon>
        <taxon>Brevibacillus</taxon>
    </lineage>
</organism>
<name>A0A2P7V2S1_9BACL</name>
<dbReference type="EMBL" id="PXZM01000029">
    <property type="protein sequence ID" value="PSJ93505.1"/>
    <property type="molecule type" value="Genomic_DNA"/>
</dbReference>
<keyword evidence="2" id="KW-1185">Reference proteome</keyword>
<proteinExistence type="predicted"/>
<comment type="caution">
    <text evidence="1">The sequence shown here is derived from an EMBL/GenBank/DDBJ whole genome shotgun (WGS) entry which is preliminary data.</text>
</comment>
<accession>A0A2P7V2S1</accession>
<dbReference type="RefSeq" id="WP_106840195.1">
    <property type="nucleotide sequence ID" value="NZ_JBCNIW010000002.1"/>
</dbReference>
<dbReference type="AlphaFoldDB" id="A0A2P7V2S1"/>
<evidence type="ECO:0000313" key="2">
    <source>
        <dbReference type="Proteomes" id="UP000240419"/>
    </source>
</evidence>
<protein>
    <submittedName>
        <fullName evidence="1">Uncharacterized protein</fullName>
    </submittedName>
</protein>
<evidence type="ECO:0000313" key="1">
    <source>
        <dbReference type="EMBL" id="PSJ93505.1"/>
    </source>
</evidence>
<reference evidence="1 2" key="1">
    <citation type="submission" date="2018-03" db="EMBL/GenBank/DDBJ databases">
        <title>Brevisbacillus phylogenomics.</title>
        <authorList>
            <person name="Dunlap C."/>
        </authorList>
    </citation>
    <scope>NUCLEOTIDE SEQUENCE [LARGE SCALE GENOMIC DNA]</scope>
    <source>
        <strain evidence="1 2">NRRL NRS-1210</strain>
    </source>
</reference>